<feature type="region of interest" description="Disordered" evidence="5">
    <location>
        <begin position="239"/>
        <end position="295"/>
    </location>
</feature>
<dbReference type="InterPro" id="IPR036986">
    <property type="entry name" value="S4_RNA-bd_sf"/>
</dbReference>
<dbReference type="GO" id="GO:0120159">
    <property type="term" value="F:rRNA pseudouridine synthase activity"/>
    <property type="evidence" value="ECO:0007669"/>
    <property type="project" value="UniProtKB-ARBA"/>
</dbReference>
<dbReference type="Pfam" id="PF01479">
    <property type="entry name" value="S4"/>
    <property type="match status" value="1"/>
</dbReference>
<dbReference type="GO" id="GO:0003723">
    <property type="term" value="F:RNA binding"/>
    <property type="evidence" value="ECO:0007669"/>
    <property type="project" value="UniProtKB-KW"/>
</dbReference>
<dbReference type="GO" id="GO:0000455">
    <property type="term" value="P:enzyme-directed rRNA pseudouridine synthesis"/>
    <property type="evidence" value="ECO:0007669"/>
    <property type="project" value="UniProtKB-ARBA"/>
</dbReference>
<dbReference type="SMART" id="SM00363">
    <property type="entry name" value="S4"/>
    <property type="match status" value="1"/>
</dbReference>
<evidence type="ECO:0000259" key="6">
    <source>
        <dbReference type="SMART" id="SM00363"/>
    </source>
</evidence>
<dbReference type="EMBL" id="FWWY01000001">
    <property type="protein sequence ID" value="SMC06458.1"/>
    <property type="molecule type" value="Genomic_DNA"/>
</dbReference>
<dbReference type="InterPro" id="IPR006145">
    <property type="entry name" value="PsdUridine_synth_RsuA/RluA"/>
</dbReference>
<gene>
    <name evidence="7" type="ORF">SAMN00768000_2834</name>
</gene>
<keyword evidence="8" id="KW-1185">Reference proteome</keyword>
<dbReference type="PANTHER" id="PTHR47683:SF2">
    <property type="entry name" value="RNA-BINDING S4 DOMAIN-CONTAINING PROTEIN"/>
    <property type="match status" value="1"/>
</dbReference>
<dbReference type="Gene3D" id="3.30.2350.10">
    <property type="entry name" value="Pseudouridine synthase"/>
    <property type="match status" value="1"/>
</dbReference>
<evidence type="ECO:0000256" key="5">
    <source>
        <dbReference type="SAM" id="MobiDB-lite"/>
    </source>
</evidence>
<keyword evidence="3" id="KW-0694">RNA-binding</keyword>
<reference evidence="8" key="1">
    <citation type="submission" date="2017-04" db="EMBL/GenBank/DDBJ databases">
        <authorList>
            <person name="Varghese N."/>
            <person name="Submissions S."/>
        </authorList>
    </citation>
    <scope>NUCLEOTIDE SEQUENCE [LARGE SCALE GENOMIC DNA]</scope>
    <source>
        <strain evidence="8">DSM 9293</strain>
    </source>
</reference>
<dbReference type="InterPro" id="IPR018496">
    <property type="entry name" value="PsdUridine_synth_RsuA/RluB_CS"/>
</dbReference>
<proteinExistence type="inferred from homology"/>
<dbReference type="InterPro" id="IPR002942">
    <property type="entry name" value="S4_RNA-bd"/>
</dbReference>
<dbReference type="PANTHER" id="PTHR47683">
    <property type="entry name" value="PSEUDOURIDINE SYNTHASE FAMILY PROTEIN-RELATED"/>
    <property type="match status" value="1"/>
</dbReference>
<dbReference type="OrthoDB" id="9807213at2"/>
<dbReference type="InterPro" id="IPR020103">
    <property type="entry name" value="PsdUridine_synth_cat_dom_sf"/>
</dbReference>
<feature type="domain" description="RNA-binding S4" evidence="6">
    <location>
        <begin position="3"/>
        <end position="66"/>
    </location>
</feature>
<dbReference type="InterPro" id="IPR000748">
    <property type="entry name" value="PsdUridine_synth_RsuA/RluB/E/F"/>
</dbReference>
<evidence type="ECO:0000313" key="7">
    <source>
        <dbReference type="EMBL" id="SMC06458.1"/>
    </source>
</evidence>
<dbReference type="SUPFAM" id="SSF55120">
    <property type="entry name" value="Pseudouridine synthase"/>
    <property type="match status" value="1"/>
</dbReference>
<dbReference type="CDD" id="cd02870">
    <property type="entry name" value="PseudoU_synth_RsuA_like"/>
    <property type="match status" value="1"/>
</dbReference>
<dbReference type="FunFam" id="3.10.290.10:FF:000003">
    <property type="entry name" value="Pseudouridine synthase"/>
    <property type="match status" value="1"/>
</dbReference>
<dbReference type="Pfam" id="PF00849">
    <property type="entry name" value="PseudoU_synth_2"/>
    <property type="match status" value="1"/>
</dbReference>
<dbReference type="RefSeq" id="WP_020373134.1">
    <property type="nucleotide sequence ID" value="NZ_FWWY01000001.1"/>
</dbReference>
<evidence type="ECO:0000256" key="2">
    <source>
        <dbReference type="ARBA" id="ARBA00023235"/>
    </source>
</evidence>
<keyword evidence="2 4" id="KW-0413">Isomerase</keyword>
<name>A0A1W1WJH1_SULTA</name>
<dbReference type="SUPFAM" id="SSF55174">
    <property type="entry name" value="Alpha-L RNA-binding motif"/>
    <property type="match status" value="1"/>
</dbReference>
<dbReference type="PROSITE" id="PS50889">
    <property type="entry name" value="S4"/>
    <property type="match status" value="1"/>
</dbReference>
<dbReference type="CDD" id="cd00165">
    <property type="entry name" value="S4"/>
    <property type="match status" value="1"/>
</dbReference>
<sequence length="295" mass="33523">MNSRLQKVIAQAGLCSRREAETWIDAGRVLVNGQKAHLGQVVDPETDQIVVDGRPLQLKTERTYLILNKPVGYTTSLKDRHAEHLISELVPARFGRVFPVGRLDKETSGLIIMTNDGLLAHHLMHPSYAVPKVYEAWVQGVPRRNHLLRLEKGIQLDDGYAHPQDIKILRTENNNALFRLTLTEGRKREVRRIFEAIGHPVLSLKRIAFGPLSLEGLEEGQFRPLTHREVKALYSMVETARQKNSRNRRDDQSNDFTKSRFTARGIKRPGRSTIPAVPSRHSLSHTRGNSGRNHR</sequence>
<comment type="similarity">
    <text evidence="1 4">Belongs to the pseudouridine synthase RsuA family.</text>
</comment>
<dbReference type="PROSITE" id="PS01149">
    <property type="entry name" value="PSI_RSU"/>
    <property type="match status" value="1"/>
</dbReference>
<protein>
    <recommendedName>
        <fullName evidence="4">Pseudouridine synthase</fullName>
        <ecNumber evidence="4">5.4.99.-</ecNumber>
    </recommendedName>
</protein>
<evidence type="ECO:0000313" key="8">
    <source>
        <dbReference type="Proteomes" id="UP000192660"/>
    </source>
</evidence>
<dbReference type="InterPro" id="IPR050343">
    <property type="entry name" value="RsuA_PseudoU_synthase"/>
</dbReference>
<dbReference type="EC" id="5.4.99.-" evidence="4"/>
<dbReference type="Gene3D" id="3.10.290.10">
    <property type="entry name" value="RNA-binding S4 domain"/>
    <property type="match status" value="1"/>
</dbReference>
<evidence type="ECO:0000256" key="1">
    <source>
        <dbReference type="ARBA" id="ARBA00008348"/>
    </source>
</evidence>
<organism evidence="7 8">
    <name type="scientific">Sulfobacillus thermosulfidooxidans (strain DSM 9293 / VKM B-1269 / AT-1)</name>
    <dbReference type="NCBI Taxonomy" id="929705"/>
    <lineage>
        <taxon>Bacteria</taxon>
        <taxon>Bacillati</taxon>
        <taxon>Bacillota</taxon>
        <taxon>Clostridia</taxon>
        <taxon>Eubacteriales</taxon>
        <taxon>Clostridiales Family XVII. Incertae Sedis</taxon>
        <taxon>Sulfobacillus</taxon>
    </lineage>
</organism>
<evidence type="ECO:0000256" key="4">
    <source>
        <dbReference type="RuleBase" id="RU003887"/>
    </source>
</evidence>
<feature type="compositionally biased region" description="Polar residues" evidence="5">
    <location>
        <begin position="285"/>
        <end position="295"/>
    </location>
</feature>
<dbReference type="AlphaFoldDB" id="A0A1W1WJH1"/>
<accession>A0A1W1WJH1</accession>
<evidence type="ECO:0000256" key="3">
    <source>
        <dbReference type="PROSITE-ProRule" id="PRU00182"/>
    </source>
</evidence>
<dbReference type="NCBIfam" id="TIGR00093">
    <property type="entry name" value="pseudouridine synthase"/>
    <property type="match status" value="1"/>
</dbReference>
<dbReference type="Proteomes" id="UP000192660">
    <property type="component" value="Unassembled WGS sequence"/>
</dbReference>